<dbReference type="GO" id="GO:0005886">
    <property type="term" value="C:plasma membrane"/>
    <property type="evidence" value="ECO:0007669"/>
    <property type="project" value="TreeGrafter"/>
</dbReference>
<dbReference type="PANTHER" id="PTHR23113">
    <property type="entry name" value="GUANINE NUCLEOTIDE EXCHANGE FACTOR"/>
    <property type="match status" value="1"/>
</dbReference>
<evidence type="ECO:0000256" key="2">
    <source>
        <dbReference type="PROSITE-ProRule" id="PRU00168"/>
    </source>
</evidence>
<dbReference type="InterPro" id="IPR000651">
    <property type="entry name" value="Ras-like_Gua-exchang_fac_N"/>
</dbReference>
<sequence length="413" mass="48260">MQQEELNRPGSLNSLVIRMANHQFFNSDFVTTFLACHELFTDSKELWEILEDRWNVPSDTSLTDEQVNFIKLRVMNVLVYWLKHDYSSIDPNVLVSISKFVEKPHKECASALGSIKKELNSIERFAPFADDKPPFSDDKVIIKNPTEIPIFGLAHHPYEILFYGDCRSIAEQITTFDFDLLLRIGKFELVNTRWAKPQFNILSRNVNQLAHRSEKLSLFIATSILLQKKLKERTKMLSRCISIAKYLNDLRNFNGLMSVLMGLNHSAVLRLKHTWSKLPPKYDEIFKQLTVIQNPTKQFKNYRDAFKSVVAPAIPYLTLSLTDIKFMEDGNPDYLNINESKLINFQKYESIIKTFKKIQIFQLSKYECSSREPLHTFLYQLPGLEAKELQQLSLEREPRNVTLRELEVRDRKE</sequence>
<evidence type="ECO:0000313" key="5">
    <source>
        <dbReference type="EMBL" id="NDV31809.1"/>
    </source>
</evidence>
<evidence type="ECO:0000256" key="1">
    <source>
        <dbReference type="ARBA" id="ARBA00022658"/>
    </source>
</evidence>
<dbReference type="CDD" id="cd00155">
    <property type="entry name" value="RasGEF"/>
    <property type="match status" value="1"/>
</dbReference>
<dbReference type="Gene3D" id="1.20.870.10">
    <property type="entry name" value="Son of sevenless (SoS) protein Chain: S domain 1"/>
    <property type="match status" value="1"/>
</dbReference>
<dbReference type="AlphaFoldDB" id="A0A6B2L4C5"/>
<dbReference type="InterPro" id="IPR008937">
    <property type="entry name" value="Ras-like_GEF"/>
</dbReference>
<dbReference type="InterPro" id="IPR036964">
    <property type="entry name" value="RASGEF_cat_dom_sf"/>
</dbReference>
<evidence type="ECO:0008006" key="6">
    <source>
        <dbReference type="Google" id="ProtNLM"/>
    </source>
</evidence>
<dbReference type="PROSITE" id="PS50212">
    <property type="entry name" value="RASGEF_NTER"/>
    <property type="match status" value="1"/>
</dbReference>
<dbReference type="PANTHER" id="PTHR23113:SF363">
    <property type="entry name" value="PROTEIN SON OF SEVENLESS"/>
    <property type="match status" value="1"/>
</dbReference>
<feature type="domain" description="Ras-GEF" evidence="3">
    <location>
        <begin position="165"/>
        <end position="399"/>
    </location>
</feature>
<dbReference type="GO" id="GO:0007265">
    <property type="term" value="P:Ras protein signal transduction"/>
    <property type="evidence" value="ECO:0007669"/>
    <property type="project" value="TreeGrafter"/>
</dbReference>
<keyword evidence="1 2" id="KW-0344">Guanine-nucleotide releasing factor</keyword>
<dbReference type="Gene3D" id="1.10.840.10">
    <property type="entry name" value="Ras guanine-nucleotide exchange factors catalytic domain"/>
    <property type="match status" value="1"/>
</dbReference>
<dbReference type="PROSITE" id="PS50009">
    <property type="entry name" value="RASGEF_CAT"/>
    <property type="match status" value="1"/>
</dbReference>
<reference evidence="5" key="1">
    <citation type="journal article" date="2020" name="J. Eukaryot. Microbiol.">
        <title>De novo Sequencing, Assembly and Annotation of the Transcriptome for the Free-Living Testate Amoeba Arcella intermedia.</title>
        <authorList>
            <person name="Ribeiro G.M."/>
            <person name="Porfirio-Sousa A.L."/>
            <person name="Maurer-Alcala X.X."/>
            <person name="Katz L.A."/>
            <person name="Lahr D.J.G."/>
        </authorList>
    </citation>
    <scope>NUCLEOTIDE SEQUENCE</scope>
</reference>
<accession>A0A6B2L4C5</accession>
<dbReference type="SMART" id="SM00147">
    <property type="entry name" value="RasGEF"/>
    <property type="match status" value="1"/>
</dbReference>
<proteinExistence type="predicted"/>
<organism evidence="5">
    <name type="scientific">Arcella intermedia</name>
    <dbReference type="NCBI Taxonomy" id="1963864"/>
    <lineage>
        <taxon>Eukaryota</taxon>
        <taxon>Amoebozoa</taxon>
        <taxon>Tubulinea</taxon>
        <taxon>Elardia</taxon>
        <taxon>Arcellinida</taxon>
        <taxon>Sphaerothecina</taxon>
        <taxon>Arcellidae</taxon>
        <taxon>Arcella</taxon>
    </lineage>
</organism>
<dbReference type="SUPFAM" id="SSF48366">
    <property type="entry name" value="Ras GEF"/>
    <property type="match status" value="1"/>
</dbReference>
<dbReference type="GO" id="GO:0005085">
    <property type="term" value="F:guanyl-nucleotide exchange factor activity"/>
    <property type="evidence" value="ECO:0007669"/>
    <property type="project" value="UniProtKB-KW"/>
</dbReference>
<dbReference type="EMBL" id="GIBP01002840">
    <property type="protein sequence ID" value="NDV31809.1"/>
    <property type="molecule type" value="Transcribed_RNA"/>
</dbReference>
<dbReference type="Pfam" id="PF00618">
    <property type="entry name" value="RasGEF_N"/>
    <property type="match status" value="1"/>
</dbReference>
<dbReference type="InterPro" id="IPR001895">
    <property type="entry name" value="RASGEF_cat_dom"/>
</dbReference>
<dbReference type="InterPro" id="IPR023578">
    <property type="entry name" value="Ras_GEF_dom_sf"/>
</dbReference>
<evidence type="ECO:0000259" key="3">
    <source>
        <dbReference type="PROSITE" id="PS50009"/>
    </source>
</evidence>
<dbReference type="Pfam" id="PF00617">
    <property type="entry name" value="RasGEF"/>
    <property type="match status" value="1"/>
</dbReference>
<name>A0A6B2L4C5_9EUKA</name>
<feature type="domain" description="N-terminal Ras-GEF" evidence="4">
    <location>
        <begin position="3"/>
        <end position="124"/>
    </location>
</feature>
<evidence type="ECO:0000259" key="4">
    <source>
        <dbReference type="PROSITE" id="PS50212"/>
    </source>
</evidence>
<protein>
    <recommendedName>
        <fullName evidence="6">Ras-GEF domain-containing protein</fullName>
    </recommendedName>
</protein>